<evidence type="ECO:0000256" key="2">
    <source>
        <dbReference type="ARBA" id="ARBA00023285"/>
    </source>
</evidence>
<dbReference type="GO" id="GO:0046653">
    <property type="term" value="P:tetrahydrofolate metabolic process"/>
    <property type="evidence" value="ECO:0007669"/>
    <property type="project" value="TreeGrafter"/>
</dbReference>
<proteinExistence type="predicted"/>
<dbReference type="InterPro" id="IPR006158">
    <property type="entry name" value="Cobalamin-bd"/>
</dbReference>
<dbReference type="EC" id="2.1.1.13" evidence="4"/>
<keyword evidence="1" id="KW-0479">Metal-binding</keyword>
<dbReference type="EMBL" id="VSLA01000002">
    <property type="protein sequence ID" value="TYC88095.1"/>
    <property type="molecule type" value="Genomic_DNA"/>
</dbReference>
<reference evidence="6" key="3">
    <citation type="submission" date="2021-11" db="EMBL/GenBank/DDBJ databases">
        <title>Isoprene-degrading acetogen.</title>
        <authorList>
            <person name="Yang Y."/>
            <person name="Jin H."/>
            <person name="Yan J."/>
        </authorList>
    </citation>
    <scope>NUCLEOTIDE SEQUENCE</scope>
    <source>
        <strain evidence="6">Berkeley</strain>
    </source>
</reference>
<dbReference type="PANTHER" id="PTHR45833:SF1">
    <property type="entry name" value="METHIONINE SYNTHASE"/>
    <property type="match status" value="1"/>
</dbReference>
<dbReference type="InterPro" id="IPR050554">
    <property type="entry name" value="Met_Synthase/Corrinoid"/>
</dbReference>
<dbReference type="PROSITE" id="PS51332">
    <property type="entry name" value="B12_BINDING"/>
    <property type="match status" value="1"/>
</dbReference>
<name>A0A1F2PEA3_9FIRM</name>
<dbReference type="STRING" id="52694.ACWI_35390"/>
<dbReference type="Proteomes" id="UP000176244">
    <property type="component" value="Unassembled WGS sequence"/>
</dbReference>
<dbReference type="OrthoDB" id="1805264at2"/>
<dbReference type="SUPFAM" id="SSF47644">
    <property type="entry name" value="Methionine synthase domain"/>
    <property type="match status" value="1"/>
</dbReference>
<feature type="domain" description="B12-binding" evidence="3">
    <location>
        <begin position="98"/>
        <end position="226"/>
    </location>
</feature>
<dbReference type="EMBL" id="LKEU01000050">
    <property type="protein sequence ID" value="OFV69001.1"/>
    <property type="molecule type" value="Genomic_DNA"/>
</dbReference>
<reference evidence="5 8" key="2">
    <citation type="submission" date="2019-08" db="EMBL/GenBank/DDBJ databases">
        <title>Isolation and enrichment of carboxydotrophic bacteria from anaerobic sludge for the production of bio-based chemicals from syngas.</title>
        <authorList>
            <person name="Antares A.L."/>
            <person name="Moreira J."/>
            <person name="Diender M."/>
            <person name="Parshina S.N."/>
            <person name="Stams A.J.M."/>
            <person name="Alves M."/>
            <person name="Alves J.I."/>
            <person name="Sousa D.Z."/>
        </authorList>
    </citation>
    <scope>NUCLEOTIDE SEQUENCE [LARGE SCALE GENOMIC DNA]</scope>
    <source>
        <strain evidence="5 8">JM</strain>
    </source>
</reference>
<dbReference type="EMBL" id="CP087994">
    <property type="protein sequence ID" value="UYO61687.1"/>
    <property type="molecule type" value="Genomic_DNA"/>
</dbReference>
<dbReference type="GO" id="GO:0005829">
    <property type="term" value="C:cytosol"/>
    <property type="evidence" value="ECO:0007669"/>
    <property type="project" value="TreeGrafter"/>
</dbReference>
<dbReference type="InterPro" id="IPR036594">
    <property type="entry name" value="Meth_synthase_dom"/>
</dbReference>
<dbReference type="AlphaFoldDB" id="A0A1F2PEA3"/>
<reference evidence="4 7" key="1">
    <citation type="submission" date="2015-09" db="EMBL/GenBank/DDBJ databases">
        <title>Genome sequence of Acetobacterium wieringae DSM 1911.</title>
        <authorList>
            <person name="Poehlein A."/>
            <person name="Bengelsdorf F.R."/>
            <person name="Schiel-Bengelsdorf B."/>
            <person name="Duerre P."/>
            <person name="Daniel R."/>
        </authorList>
    </citation>
    <scope>NUCLEOTIDE SEQUENCE [LARGE SCALE GENOMIC DNA]</scope>
    <source>
        <strain evidence="4 7">DSM 1911</strain>
    </source>
</reference>
<evidence type="ECO:0000313" key="8">
    <source>
        <dbReference type="Proteomes" id="UP000322619"/>
    </source>
</evidence>
<evidence type="ECO:0000313" key="4">
    <source>
        <dbReference type="EMBL" id="OFV69001.1"/>
    </source>
</evidence>
<evidence type="ECO:0000313" key="6">
    <source>
        <dbReference type="EMBL" id="UYO61687.1"/>
    </source>
</evidence>
<gene>
    <name evidence="4" type="primary">metH_27</name>
    <name evidence="4" type="ORF">ACWI_35390</name>
    <name evidence="5" type="ORF">FXB42_00300</name>
    <name evidence="6" type="ORF">LNN31_12965</name>
</gene>
<dbReference type="GO" id="GO:0008705">
    <property type="term" value="F:methionine synthase activity"/>
    <property type="evidence" value="ECO:0007669"/>
    <property type="project" value="UniProtKB-EC"/>
</dbReference>
<dbReference type="Proteomes" id="UP001163550">
    <property type="component" value="Chromosome"/>
</dbReference>
<dbReference type="GO" id="GO:0031419">
    <property type="term" value="F:cobalamin binding"/>
    <property type="evidence" value="ECO:0007669"/>
    <property type="project" value="InterPro"/>
</dbReference>
<dbReference type="InterPro" id="IPR036724">
    <property type="entry name" value="Cobalamin-bd_sf"/>
</dbReference>
<dbReference type="InterPro" id="IPR003759">
    <property type="entry name" value="Cbl-bd_cap"/>
</dbReference>
<evidence type="ECO:0000313" key="9">
    <source>
        <dbReference type="Proteomes" id="UP001163550"/>
    </source>
</evidence>
<dbReference type="Gene3D" id="3.40.50.280">
    <property type="entry name" value="Cobalamin-binding domain"/>
    <property type="match status" value="1"/>
</dbReference>
<keyword evidence="4" id="KW-0808">Transferase</keyword>
<dbReference type="Pfam" id="PF02310">
    <property type="entry name" value="B12-binding"/>
    <property type="match status" value="1"/>
</dbReference>
<keyword evidence="4" id="KW-0489">Methyltransferase</keyword>
<dbReference type="RefSeq" id="WP_070372766.1">
    <property type="nucleotide sequence ID" value="NZ_CABIIK010000056.1"/>
</dbReference>
<organism evidence="4 7">
    <name type="scientific">Acetobacterium wieringae</name>
    <dbReference type="NCBI Taxonomy" id="52694"/>
    <lineage>
        <taxon>Bacteria</taxon>
        <taxon>Bacillati</taxon>
        <taxon>Bacillota</taxon>
        <taxon>Clostridia</taxon>
        <taxon>Eubacteriales</taxon>
        <taxon>Eubacteriaceae</taxon>
        <taxon>Acetobacterium</taxon>
    </lineage>
</organism>
<protein>
    <submittedName>
        <fullName evidence="6">Cobalamin-dependent protein</fullName>
    </submittedName>
    <submittedName>
        <fullName evidence="4">Methionine synthase</fullName>
        <ecNumber evidence="4">2.1.1.13</ecNumber>
    </submittedName>
</protein>
<dbReference type="PANTHER" id="PTHR45833">
    <property type="entry name" value="METHIONINE SYNTHASE"/>
    <property type="match status" value="1"/>
</dbReference>
<evidence type="ECO:0000313" key="7">
    <source>
        <dbReference type="Proteomes" id="UP000176244"/>
    </source>
</evidence>
<keyword evidence="9" id="KW-1185">Reference proteome</keyword>
<dbReference type="Proteomes" id="UP000322619">
    <property type="component" value="Unassembled WGS sequence"/>
</dbReference>
<dbReference type="Pfam" id="PF02607">
    <property type="entry name" value="B12-binding_2"/>
    <property type="match status" value="1"/>
</dbReference>
<evidence type="ECO:0000259" key="3">
    <source>
        <dbReference type="PROSITE" id="PS51332"/>
    </source>
</evidence>
<evidence type="ECO:0000313" key="5">
    <source>
        <dbReference type="EMBL" id="TYC88095.1"/>
    </source>
</evidence>
<dbReference type="GO" id="GO:0050667">
    <property type="term" value="P:homocysteine metabolic process"/>
    <property type="evidence" value="ECO:0007669"/>
    <property type="project" value="TreeGrafter"/>
</dbReference>
<evidence type="ECO:0000256" key="1">
    <source>
        <dbReference type="ARBA" id="ARBA00022723"/>
    </source>
</evidence>
<keyword evidence="2" id="KW-0170">Cobalt</keyword>
<sequence length="226" mass="24765">MNISTNHAMNTTTFESIVEAMKKIEEKKVLKLVNYAIREGASQAQIVEAIQLGLDHIGHYFEEGRYGVTDLMMAGIIFEEVLKLPSLKLINEGSGEPIGRILLCTIERDLHDIGKSIFKSAALMSNFEVIDLGINITAQEILAETIKLKPDVIAISSILAEGVRYIKAVNDALVAAGIRDQVKIIVGGLSTHRQAIEYTGVDAFAHDVYEGVKQCKTWITEGGEAH</sequence>
<accession>A0A1F2PEA3</accession>
<dbReference type="SUPFAM" id="SSF52242">
    <property type="entry name" value="Cobalamin (vitamin B12)-binding domain"/>
    <property type="match status" value="1"/>
</dbReference>
<dbReference type="SMART" id="SM01018">
    <property type="entry name" value="B12-binding_2"/>
    <property type="match status" value="1"/>
</dbReference>
<dbReference type="GO" id="GO:0046872">
    <property type="term" value="F:metal ion binding"/>
    <property type="evidence" value="ECO:0007669"/>
    <property type="project" value="UniProtKB-KW"/>
</dbReference>
<dbReference type="Gene3D" id="1.10.1240.10">
    <property type="entry name" value="Methionine synthase domain"/>
    <property type="match status" value="1"/>
</dbReference>
<dbReference type="GO" id="GO:0032259">
    <property type="term" value="P:methylation"/>
    <property type="evidence" value="ECO:0007669"/>
    <property type="project" value="UniProtKB-KW"/>
</dbReference>